<reference evidence="1 2" key="1">
    <citation type="submission" date="2018-10" db="EMBL/GenBank/DDBJ databases">
        <title>Isolation, diversity and antifungal activity of actinobacteria from wheat.</title>
        <authorList>
            <person name="Han C."/>
        </authorList>
    </citation>
    <scope>NUCLEOTIDE SEQUENCE [LARGE SCALE GENOMIC DNA]</scope>
    <source>
        <strain evidence="1 2">NEAU-YY642</strain>
    </source>
</reference>
<gene>
    <name evidence="1" type="ORF">EBN88_10725</name>
</gene>
<dbReference type="Pfam" id="PF04229">
    <property type="entry name" value="GrpB"/>
    <property type="match status" value="1"/>
</dbReference>
<proteinExistence type="predicted"/>
<name>A0A3M2LVW2_9ACTN</name>
<evidence type="ECO:0000313" key="2">
    <source>
        <dbReference type="Proteomes" id="UP000278673"/>
    </source>
</evidence>
<sequence>MPFPDEVAPVEVVPYRAGWATGFTRLAVELGGALGPLALAVDHVGSTSVPGLAAKDCVDLQIRVAGPPQPATLVPPLAALGYRLRPEPWNRSETANGTVCPKLVFAPPVGAAVRRNVHVRAHGGPNARFALLFRDFLRADAEARDAWGAFKTRLSMSVSDLADYGQIKAPATVVLMRAAERWAATTGWRES</sequence>
<dbReference type="Gene3D" id="3.30.460.10">
    <property type="entry name" value="Beta Polymerase, domain 2"/>
    <property type="match status" value="1"/>
</dbReference>
<dbReference type="InterPro" id="IPR043519">
    <property type="entry name" value="NT_sf"/>
</dbReference>
<dbReference type="EMBL" id="RFFJ01000043">
    <property type="protein sequence ID" value="RMI41654.1"/>
    <property type="molecule type" value="Genomic_DNA"/>
</dbReference>
<dbReference type="PANTHER" id="PTHR34822">
    <property type="entry name" value="GRPB DOMAIN PROTEIN (AFU_ORTHOLOGUE AFUA_1G01530)"/>
    <property type="match status" value="1"/>
</dbReference>
<protein>
    <submittedName>
        <fullName evidence="1">GrpB family protein</fullName>
    </submittedName>
</protein>
<keyword evidence="2" id="KW-1185">Reference proteome</keyword>
<dbReference type="PANTHER" id="PTHR34822:SF1">
    <property type="entry name" value="GRPB FAMILY PROTEIN"/>
    <property type="match status" value="1"/>
</dbReference>
<dbReference type="AlphaFoldDB" id="A0A3M2LVW2"/>
<accession>A0A3M2LVW2</accession>
<dbReference type="SUPFAM" id="SSF81301">
    <property type="entry name" value="Nucleotidyltransferase"/>
    <property type="match status" value="1"/>
</dbReference>
<dbReference type="Proteomes" id="UP000278673">
    <property type="component" value="Unassembled WGS sequence"/>
</dbReference>
<comment type="caution">
    <text evidence="1">The sequence shown here is derived from an EMBL/GenBank/DDBJ whole genome shotgun (WGS) entry which is preliminary data.</text>
</comment>
<evidence type="ECO:0000313" key="1">
    <source>
        <dbReference type="EMBL" id="RMI41654.1"/>
    </source>
</evidence>
<dbReference type="InterPro" id="IPR007344">
    <property type="entry name" value="GrpB/CoaE"/>
</dbReference>
<organism evidence="1 2">
    <name type="scientific">Streptomyces triticirhizae</name>
    <dbReference type="NCBI Taxonomy" id="2483353"/>
    <lineage>
        <taxon>Bacteria</taxon>
        <taxon>Bacillati</taxon>
        <taxon>Actinomycetota</taxon>
        <taxon>Actinomycetes</taxon>
        <taxon>Kitasatosporales</taxon>
        <taxon>Streptomycetaceae</taxon>
        <taxon>Streptomyces</taxon>
    </lineage>
</organism>